<dbReference type="RefSeq" id="WP_169677225.1">
    <property type="nucleotide sequence ID" value="NZ_JABBHF010000017.1"/>
</dbReference>
<name>A0ABX1S1Y0_9FLAO</name>
<evidence type="ECO:0000313" key="3">
    <source>
        <dbReference type="EMBL" id="NMH89852.1"/>
    </source>
</evidence>
<sequence length="637" mass="70537">MKYIKNLFLITMLSLSFFVISCEDDDNNTVVIPNIDVAIQSPADDTQSVGFNPTFTWAASGDNVDAFKYDFYIGTEENKLGLRAENITALEYRITNNTVLKGNKYYWKVVAKDGIYEKESDVWSFTTSPALSEPVLIGPIGFGRDPLNFEWEPLPAATDEALTYKIYLGQDNPPTELVGTVEGTGTFTYDGPELTEFDTYYWRVEVSDMLNASMSEVGTFQKLLGGYPDLPTIVAPLNNTLLFQRDGDVILDWTDSTDPEGDTVTYDVYLDTANPPVNIVASFSGDSEYNVTSNLVENTSYYWHVVAKDASGNSYSTETFNFDYVGSSGPATPTLSEEVVDGTMSLDESIVWGKVVGAATLDVYIDEMNPPTTKVASDVTGEGYIVRPRDIPSDITVATKTYYARVVAKNVDGEAESSVISFTPQLTGVYTDVRGSESLDYNWVRLGSQVWMSDNLRTKKLTNGDDLTKVVQPTSGDYPITGSTTELFYDEHPVDNGPIAGHPTFTSPWSDGSNGRAYSSRVRREPLIAPEGWHVINDSDISTLRSNFPNASDLLDEWYGGSDAYGANFVIAGYRYNDFNAGRPFGFRYGVEEGRVAFWINGSGSNNAFELYPNGNYRTFNQGNEHNRMFGIRLVKD</sequence>
<dbReference type="PROSITE" id="PS51257">
    <property type="entry name" value="PROKAR_LIPOPROTEIN"/>
    <property type="match status" value="1"/>
</dbReference>
<dbReference type="Proteomes" id="UP000746690">
    <property type="component" value="Unassembled WGS sequence"/>
</dbReference>
<dbReference type="InterPro" id="IPR013783">
    <property type="entry name" value="Ig-like_fold"/>
</dbReference>
<reference evidence="3 4" key="1">
    <citation type="submission" date="2020-04" db="EMBL/GenBank/DDBJ databases">
        <title>A Flavivirga sp. nov.</title>
        <authorList>
            <person name="Sun X."/>
        </authorList>
    </citation>
    <scope>NUCLEOTIDE SEQUENCE [LARGE SCALE GENOMIC DNA]</scope>
    <source>
        <strain evidence="3 4">Y03</strain>
    </source>
</reference>
<gene>
    <name evidence="3" type="ORF">HHX25_20290</name>
</gene>
<dbReference type="PROSITE" id="PS50853">
    <property type="entry name" value="FN3"/>
    <property type="match status" value="1"/>
</dbReference>
<keyword evidence="1" id="KW-0732">Signal</keyword>
<evidence type="ECO:0000259" key="2">
    <source>
        <dbReference type="PROSITE" id="PS50853"/>
    </source>
</evidence>
<dbReference type="EMBL" id="JABBHF010000017">
    <property type="protein sequence ID" value="NMH89852.1"/>
    <property type="molecule type" value="Genomic_DNA"/>
</dbReference>
<organism evidence="3 4">
    <name type="scientific">Flavivirga algicola</name>
    <dbReference type="NCBI Taxonomy" id="2729136"/>
    <lineage>
        <taxon>Bacteria</taxon>
        <taxon>Pseudomonadati</taxon>
        <taxon>Bacteroidota</taxon>
        <taxon>Flavobacteriia</taxon>
        <taxon>Flavobacteriales</taxon>
        <taxon>Flavobacteriaceae</taxon>
        <taxon>Flavivirga</taxon>
    </lineage>
</organism>
<dbReference type="InterPro" id="IPR003961">
    <property type="entry name" value="FN3_dom"/>
</dbReference>
<proteinExistence type="predicted"/>
<dbReference type="InterPro" id="IPR011871">
    <property type="entry name" value="Fib_succ_major"/>
</dbReference>
<comment type="caution">
    <text evidence="3">The sequence shown here is derived from an EMBL/GenBank/DDBJ whole genome shotgun (WGS) entry which is preliminary data.</text>
</comment>
<dbReference type="SUPFAM" id="SSF49265">
    <property type="entry name" value="Fibronectin type III"/>
    <property type="match status" value="1"/>
</dbReference>
<dbReference type="InterPro" id="IPR036116">
    <property type="entry name" value="FN3_sf"/>
</dbReference>
<feature type="chain" id="PRO_5045421837" description="Fibronectin type-III domain-containing protein" evidence="1">
    <location>
        <begin position="22"/>
        <end position="637"/>
    </location>
</feature>
<feature type="signal peptide" evidence="1">
    <location>
        <begin position="1"/>
        <end position="21"/>
    </location>
</feature>
<dbReference type="Pfam" id="PF09603">
    <property type="entry name" value="Fib_succ_major"/>
    <property type="match status" value="1"/>
</dbReference>
<keyword evidence="4" id="KW-1185">Reference proteome</keyword>
<feature type="domain" description="Fibronectin type-III" evidence="2">
    <location>
        <begin position="235"/>
        <end position="328"/>
    </location>
</feature>
<accession>A0ABX1S1Y0</accession>
<dbReference type="Gene3D" id="2.60.40.10">
    <property type="entry name" value="Immunoglobulins"/>
    <property type="match status" value="3"/>
</dbReference>
<evidence type="ECO:0000256" key="1">
    <source>
        <dbReference type="SAM" id="SignalP"/>
    </source>
</evidence>
<protein>
    <recommendedName>
        <fullName evidence="2">Fibronectin type-III domain-containing protein</fullName>
    </recommendedName>
</protein>
<evidence type="ECO:0000313" key="4">
    <source>
        <dbReference type="Proteomes" id="UP000746690"/>
    </source>
</evidence>